<gene>
    <name evidence="1" type="ORF">Zm00014a_037215</name>
</gene>
<dbReference type="AlphaFoldDB" id="A0A3L6ES70"/>
<accession>A0A3L6ES70</accession>
<dbReference type="Proteomes" id="UP000251960">
    <property type="component" value="Chromosome 5"/>
</dbReference>
<sequence>MTMSTSSLDFWVGSRRIDD</sequence>
<reference evidence="1" key="1">
    <citation type="journal article" date="2018" name="Nat. Genet.">
        <title>Extensive intraspecific gene order and gene structural variations between Mo17 and other maize genomes.</title>
        <authorList>
            <person name="Sun S."/>
            <person name="Zhou Y."/>
            <person name="Chen J."/>
            <person name="Shi J."/>
            <person name="Zhao H."/>
            <person name="Zhao H."/>
            <person name="Song W."/>
            <person name="Zhang M."/>
            <person name="Cui Y."/>
            <person name="Dong X."/>
            <person name="Liu H."/>
            <person name="Ma X."/>
            <person name="Jiao Y."/>
            <person name="Wang B."/>
            <person name="Wei X."/>
            <person name="Stein J.C."/>
            <person name="Glaubitz J.C."/>
            <person name="Lu F."/>
            <person name="Yu G."/>
            <person name="Liang C."/>
            <person name="Fengler K."/>
            <person name="Li B."/>
            <person name="Rafalski A."/>
            <person name="Schnable P.S."/>
            <person name="Ware D.H."/>
            <person name="Buckler E.S."/>
            <person name="Lai J."/>
        </authorList>
    </citation>
    <scope>NUCLEOTIDE SEQUENCE [LARGE SCALE GENOMIC DNA]</scope>
    <source>
        <tissue evidence="1">Seedling</tissue>
    </source>
</reference>
<evidence type="ECO:0000313" key="1">
    <source>
        <dbReference type="EMBL" id="PWZ23690.1"/>
    </source>
</evidence>
<organism evidence="1">
    <name type="scientific">Zea mays</name>
    <name type="common">Maize</name>
    <dbReference type="NCBI Taxonomy" id="4577"/>
    <lineage>
        <taxon>Eukaryota</taxon>
        <taxon>Viridiplantae</taxon>
        <taxon>Streptophyta</taxon>
        <taxon>Embryophyta</taxon>
        <taxon>Tracheophyta</taxon>
        <taxon>Spermatophyta</taxon>
        <taxon>Magnoliopsida</taxon>
        <taxon>Liliopsida</taxon>
        <taxon>Poales</taxon>
        <taxon>Poaceae</taxon>
        <taxon>PACMAD clade</taxon>
        <taxon>Panicoideae</taxon>
        <taxon>Andropogonodae</taxon>
        <taxon>Andropogoneae</taxon>
        <taxon>Tripsacinae</taxon>
        <taxon>Zea</taxon>
    </lineage>
</organism>
<name>A0A3L6ES70_MAIZE</name>
<comment type="caution">
    <text evidence="1">The sequence shown here is derived from an EMBL/GenBank/DDBJ whole genome shotgun (WGS) entry which is preliminary data.</text>
</comment>
<dbReference type="EMBL" id="NCVQ01000006">
    <property type="protein sequence ID" value="PWZ23690.1"/>
    <property type="molecule type" value="Genomic_DNA"/>
</dbReference>
<proteinExistence type="predicted"/>
<protein>
    <submittedName>
        <fullName evidence="1">Uncharacterized protein</fullName>
    </submittedName>
</protein>